<dbReference type="OrthoDB" id="9886648at2"/>
<keyword evidence="1" id="KW-1133">Transmembrane helix</keyword>
<keyword evidence="1" id="KW-0812">Transmembrane</keyword>
<dbReference type="AlphaFoldDB" id="A0A5A8F7R4"/>
<organism evidence="2 3">
    <name type="scientific">Deferribacter autotrophicus</name>
    <dbReference type="NCBI Taxonomy" id="500465"/>
    <lineage>
        <taxon>Bacteria</taxon>
        <taxon>Pseudomonadati</taxon>
        <taxon>Deferribacterota</taxon>
        <taxon>Deferribacteres</taxon>
        <taxon>Deferribacterales</taxon>
        <taxon>Deferribacteraceae</taxon>
        <taxon>Deferribacter</taxon>
    </lineage>
</organism>
<protein>
    <recommendedName>
        <fullName evidence="4">Yip1 domain-containing protein</fullName>
    </recommendedName>
</protein>
<dbReference type="RefSeq" id="WP_149266537.1">
    <property type="nucleotide sequence ID" value="NZ_VFJB01000005.1"/>
</dbReference>
<comment type="caution">
    <text evidence="2">The sequence shown here is derived from an EMBL/GenBank/DDBJ whole genome shotgun (WGS) entry which is preliminary data.</text>
</comment>
<reference evidence="2 3" key="1">
    <citation type="submission" date="2019-06" db="EMBL/GenBank/DDBJ databases">
        <title>Genomic insights into carbon and energy metabolism of Deferribacter autotrophicus revealed new metabolic traits in the phylum Deferribacteres.</title>
        <authorList>
            <person name="Slobodkin A.I."/>
            <person name="Slobodkina G.B."/>
            <person name="Allioux M."/>
            <person name="Alain K."/>
            <person name="Jebbar M."/>
            <person name="Shadrin V."/>
            <person name="Kublanov I.V."/>
            <person name="Toshchakov S.V."/>
            <person name="Bonch-Osmolovskaya E.A."/>
        </authorList>
    </citation>
    <scope>NUCLEOTIDE SEQUENCE [LARGE SCALE GENOMIC DNA]</scope>
    <source>
        <strain evidence="2 3">SL50</strain>
    </source>
</reference>
<gene>
    <name evidence="2" type="ORF">FHQ18_07440</name>
</gene>
<feature type="transmembrane region" description="Helical" evidence="1">
    <location>
        <begin position="127"/>
        <end position="145"/>
    </location>
</feature>
<sequence>MKVSKSIVKDDFPSILETFKVALETVFFNEKALIKLILNKKHSLNLISLFILVLSLPVKGIDGKINYHIGNIIEAILLTLFFILFLYLLSPNKKLPIGAFFRIFLAFEVIDILALITIALPANYLKYFYACHIAWYLSLSVFAFSKINRINYVLSTFFVIITFFVVNLLPAVL</sequence>
<feature type="transmembrane region" description="Helical" evidence="1">
    <location>
        <begin position="100"/>
        <end position="121"/>
    </location>
</feature>
<evidence type="ECO:0000256" key="1">
    <source>
        <dbReference type="SAM" id="Phobius"/>
    </source>
</evidence>
<feature type="transmembrane region" description="Helical" evidence="1">
    <location>
        <begin position="152"/>
        <end position="172"/>
    </location>
</feature>
<dbReference type="Proteomes" id="UP000322876">
    <property type="component" value="Unassembled WGS sequence"/>
</dbReference>
<evidence type="ECO:0000313" key="2">
    <source>
        <dbReference type="EMBL" id="KAA0258217.1"/>
    </source>
</evidence>
<evidence type="ECO:0008006" key="4">
    <source>
        <dbReference type="Google" id="ProtNLM"/>
    </source>
</evidence>
<keyword evidence="1" id="KW-0472">Membrane</keyword>
<evidence type="ECO:0000313" key="3">
    <source>
        <dbReference type="Proteomes" id="UP000322876"/>
    </source>
</evidence>
<keyword evidence="3" id="KW-1185">Reference proteome</keyword>
<feature type="transmembrane region" description="Helical" evidence="1">
    <location>
        <begin position="67"/>
        <end position="88"/>
    </location>
</feature>
<feature type="transmembrane region" description="Helical" evidence="1">
    <location>
        <begin position="43"/>
        <end position="61"/>
    </location>
</feature>
<proteinExistence type="predicted"/>
<name>A0A5A8F7R4_9BACT</name>
<accession>A0A5A8F7R4</accession>
<dbReference type="EMBL" id="VFJB01000005">
    <property type="protein sequence ID" value="KAA0258217.1"/>
    <property type="molecule type" value="Genomic_DNA"/>
</dbReference>